<evidence type="ECO:0000259" key="5">
    <source>
        <dbReference type="PROSITE" id="PS51900"/>
    </source>
</evidence>
<name>A0AAC9MZ40_9PSEU</name>
<feature type="domain" description="Core-binding (CB)" evidence="5">
    <location>
        <begin position="48"/>
        <end position="138"/>
    </location>
</feature>
<accession>A0AAC9MZ40</accession>
<dbReference type="InterPro" id="IPR011010">
    <property type="entry name" value="DNA_brk_join_enz"/>
</dbReference>
<gene>
    <name evidence="6" type="ORF">TL08_14240</name>
</gene>
<dbReference type="InterPro" id="IPR002104">
    <property type="entry name" value="Integrase_catalytic"/>
</dbReference>
<keyword evidence="1 3" id="KW-0238">DNA-binding</keyword>
<organism evidence="6 7">
    <name type="scientific">Actinoalloteichus hymeniacidonis</name>
    <dbReference type="NCBI Taxonomy" id="340345"/>
    <lineage>
        <taxon>Bacteria</taxon>
        <taxon>Bacillati</taxon>
        <taxon>Actinomycetota</taxon>
        <taxon>Actinomycetes</taxon>
        <taxon>Pseudonocardiales</taxon>
        <taxon>Pseudonocardiaceae</taxon>
        <taxon>Actinoalloteichus</taxon>
    </lineage>
</organism>
<evidence type="ECO:0000256" key="2">
    <source>
        <dbReference type="ARBA" id="ARBA00023172"/>
    </source>
</evidence>
<dbReference type="InterPro" id="IPR052925">
    <property type="entry name" value="Phage_Integrase-like_Recomb"/>
</dbReference>
<dbReference type="Gene3D" id="1.10.150.130">
    <property type="match status" value="1"/>
</dbReference>
<evidence type="ECO:0000313" key="6">
    <source>
        <dbReference type="EMBL" id="AOS63662.1"/>
    </source>
</evidence>
<dbReference type="GO" id="GO:0015074">
    <property type="term" value="P:DNA integration"/>
    <property type="evidence" value="ECO:0007669"/>
    <property type="project" value="InterPro"/>
</dbReference>
<dbReference type="KEGG" id="ahm:TL08_14240"/>
<dbReference type="InterPro" id="IPR044068">
    <property type="entry name" value="CB"/>
</dbReference>
<dbReference type="PROSITE" id="PS51900">
    <property type="entry name" value="CB"/>
    <property type="match status" value="1"/>
</dbReference>
<dbReference type="CDD" id="cd00799">
    <property type="entry name" value="INT_Cre_C"/>
    <property type="match status" value="1"/>
</dbReference>
<dbReference type="PANTHER" id="PTHR34605:SF3">
    <property type="entry name" value="P CELL-TYPE AGGLUTINATION PROTEIN MAP4-LIKE-RELATED"/>
    <property type="match status" value="1"/>
</dbReference>
<evidence type="ECO:0000313" key="7">
    <source>
        <dbReference type="Proteomes" id="UP000095210"/>
    </source>
</evidence>
<dbReference type="EMBL" id="CP014859">
    <property type="protein sequence ID" value="AOS63662.1"/>
    <property type="molecule type" value="Genomic_DNA"/>
</dbReference>
<dbReference type="Gene3D" id="1.10.443.10">
    <property type="entry name" value="Intergrase catalytic core"/>
    <property type="match status" value="1"/>
</dbReference>
<evidence type="ECO:0000259" key="4">
    <source>
        <dbReference type="PROSITE" id="PS51898"/>
    </source>
</evidence>
<dbReference type="SUPFAM" id="SSF56349">
    <property type="entry name" value="DNA breaking-rejoining enzymes"/>
    <property type="match status" value="1"/>
</dbReference>
<keyword evidence="7" id="KW-1185">Reference proteome</keyword>
<dbReference type="InterPro" id="IPR013762">
    <property type="entry name" value="Integrase-like_cat_sf"/>
</dbReference>
<dbReference type="PANTHER" id="PTHR34605">
    <property type="entry name" value="PHAGE_INTEGRASE DOMAIN-CONTAINING PROTEIN"/>
    <property type="match status" value="1"/>
</dbReference>
<evidence type="ECO:0000256" key="1">
    <source>
        <dbReference type="ARBA" id="ARBA00023125"/>
    </source>
</evidence>
<sequence length="411" mass="44547">MRPVTERPDAVSEDRLPAAVQAALQHRSNRSVLVDHGAVAAVRDRFDTEQADALSRYLEASQSPNTLRAYRTDWIAWSAWCATEGRQALPADPVDVSVYFALAADARRAGSDPPKWAYSPATLDRKAAAIAAVHAANGLPSPTRADVVRLTLRGIRRTRRARQSRKRPVLLHTLEALLAERPDANWPGGVTRRRDTLLLLVGFAGALRRSELAALTFADVAAEVDPATGEPLLIVRLGVTKTDASGTAEQQVVLPRGGRPHTCPVCAFAAWTELIDTHRRHGQDGVRSLLADADAAEQVHRCHRFTPVAALTDLAMPLLPSVNRHGGIAEKSLSGRAVSDLVKRYALRAGLDPDLFGGHSLRAGFATQAALGGAGDREIMRQGRWSNPRTVHRYIRVANPLDDNAVTRLGL</sequence>
<dbReference type="GO" id="GO:0003677">
    <property type="term" value="F:DNA binding"/>
    <property type="evidence" value="ECO:0007669"/>
    <property type="project" value="UniProtKB-UniRule"/>
</dbReference>
<protein>
    <submittedName>
        <fullName evidence="6">Site-specific recombinase XerD</fullName>
    </submittedName>
</protein>
<dbReference type="SUPFAM" id="SSF47823">
    <property type="entry name" value="lambda integrase-like, N-terminal domain"/>
    <property type="match status" value="1"/>
</dbReference>
<dbReference type="PROSITE" id="PS51898">
    <property type="entry name" value="TYR_RECOMBINASE"/>
    <property type="match status" value="1"/>
</dbReference>
<proteinExistence type="predicted"/>
<feature type="domain" description="Tyr recombinase" evidence="4">
    <location>
        <begin position="164"/>
        <end position="408"/>
    </location>
</feature>
<dbReference type="Proteomes" id="UP000095210">
    <property type="component" value="Chromosome"/>
</dbReference>
<keyword evidence="2" id="KW-0233">DNA recombination</keyword>
<reference evidence="7" key="1">
    <citation type="submission" date="2016-03" db="EMBL/GenBank/DDBJ databases">
        <title>Complete genome sequence of the type strain Actinoalloteichus hymeniacidonis DSM 45092.</title>
        <authorList>
            <person name="Schaffert L."/>
            <person name="Albersmeier A."/>
            <person name="Winkler A."/>
            <person name="Kalinowski J."/>
            <person name="Zotchev S."/>
            <person name="Ruckert C."/>
        </authorList>
    </citation>
    <scope>NUCLEOTIDE SEQUENCE [LARGE SCALE GENOMIC DNA]</scope>
    <source>
        <strain evidence="7">HPA177(T) (DSM 45092(T))</strain>
    </source>
</reference>
<evidence type="ECO:0000256" key="3">
    <source>
        <dbReference type="PROSITE-ProRule" id="PRU01248"/>
    </source>
</evidence>
<dbReference type="InterPro" id="IPR010998">
    <property type="entry name" value="Integrase_recombinase_N"/>
</dbReference>
<dbReference type="AlphaFoldDB" id="A0AAC9MZ40"/>
<dbReference type="GO" id="GO:0006310">
    <property type="term" value="P:DNA recombination"/>
    <property type="evidence" value="ECO:0007669"/>
    <property type="project" value="UniProtKB-KW"/>
</dbReference>
<dbReference type="Pfam" id="PF00589">
    <property type="entry name" value="Phage_integrase"/>
    <property type="match status" value="1"/>
</dbReference>